<sequence>MLPRCSASRPSSLCRGWFPRNGPGWGLDLRSAARQLPPLPGRMPHWATDGLLLAVRALLPVLLRRLQWPVFIGQPAALPRGSVGCCGRPSAVTPEVPPRLSVAASLHSPTRLITSRLPLECKPLLHLLPVTISRLP</sequence>
<organism evidence="1 2">
    <name type="scientific">Synaphobranchus kaupii</name>
    <name type="common">Kaup's arrowtooth eel</name>
    <dbReference type="NCBI Taxonomy" id="118154"/>
    <lineage>
        <taxon>Eukaryota</taxon>
        <taxon>Metazoa</taxon>
        <taxon>Chordata</taxon>
        <taxon>Craniata</taxon>
        <taxon>Vertebrata</taxon>
        <taxon>Euteleostomi</taxon>
        <taxon>Actinopterygii</taxon>
        <taxon>Neopterygii</taxon>
        <taxon>Teleostei</taxon>
        <taxon>Anguilliformes</taxon>
        <taxon>Synaphobranchidae</taxon>
        <taxon>Synaphobranchus</taxon>
    </lineage>
</organism>
<gene>
    <name evidence="1" type="ORF">SKAU_G00093060</name>
</gene>
<dbReference type="Proteomes" id="UP001152622">
    <property type="component" value="Chromosome 3"/>
</dbReference>
<evidence type="ECO:0000313" key="2">
    <source>
        <dbReference type="Proteomes" id="UP001152622"/>
    </source>
</evidence>
<reference evidence="1" key="1">
    <citation type="journal article" date="2023" name="Science">
        <title>Genome structures resolve the early diversification of teleost fishes.</title>
        <authorList>
            <person name="Parey E."/>
            <person name="Louis A."/>
            <person name="Montfort J."/>
            <person name="Bouchez O."/>
            <person name="Roques C."/>
            <person name="Iampietro C."/>
            <person name="Lluch J."/>
            <person name="Castinel A."/>
            <person name="Donnadieu C."/>
            <person name="Desvignes T."/>
            <person name="Floi Bucao C."/>
            <person name="Jouanno E."/>
            <person name="Wen M."/>
            <person name="Mejri S."/>
            <person name="Dirks R."/>
            <person name="Jansen H."/>
            <person name="Henkel C."/>
            <person name="Chen W.J."/>
            <person name="Zahm M."/>
            <person name="Cabau C."/>
            <person name="Klopp C."/>
            <person name="Thompson A.W."/>
            <person name="Robinson-Rechavi M."/>
            <person name="Braasch I."/>
            <person name="Lecointre G."/>
            <person name="Bobe J."/>
            <person name="Postlethwait J.H."/>
            <person name="Berthelot C."/>
            <person name="Roest Crollius H."/>
            <person name="Guiguen Y."/>
        </authorList>
    </citation>
    <scope>NUCLEOTIDE SEQUENCE</scope>
    <source>
        <strain evidence="1">WJC10195</strain>
    </source>
</reference>
<keyword evidence="2" id="KW-1185">Reference proteome</keyword>
<accession>A0A9Q1FWX1</accession>
<dbReference type="EMBL" id="JAINUF010000003">
    <property type="protein sequence ID" value="KAJ8369278.1"/>
    <property type="molecule type" value="Genomic_DNA"/>
</dbReference>
<evidence type="ECO:0000313" key="1">
    <source>
        <dbReference type="EMBL" id="KAJ8369278.1"/>
    </source>
</evidence>
<proteinExistence type="predicted"/>
<dbReference type="AlphaFoldDB" id="A0A9Q1FWX1"/>
<comment type="caution">
    <text evidence="1">The sequence shown here is derived from an EMBL/GenBank/DDBJ whole genome shotgun (WGS) entry which is preliminary data.</text>
</comment>
<name>A0A9Q1FWX1_SYNKA</name>
<protein>
    <submittedName>
        <fullName evidence="1">Uncharacterized protein</fullName>
    </submittedName>
</protein>